<dbReference type="Gene3D" id="1.10.1040.20">
    <property type="entry name" value="ProC-like, C-terminal domain"/>
    <property type="match status" value="1"/>
</dbReference>
<name>A0A7R6PJA4_9BACT</name>
<dbReference type="PANTHER" id="PTHR40459:SF1">
    <property type="entry name" value="CONSERVED HYPOTHETICAL ALANINE AND LEUCINE RICH PROTEIN"/>
    <property type="match status" value="1"/>
</dbReference>
<dbReference type="SUPFAM" id="SSF48179">
    <property type="entry name" value="6-phosphogluconate dehydrogenase C-terminal domain-like"/>
    <property type="match status" value="1"/>
</dbReference>
<feature type="domain" description="DUF2520" evidence="1">
    <location>
        <begin position="103"/>
        <end position="226"/>
    </location>
</feature>
<dbReference type="EMBL" id="AP017470">
    <property type="protein sequence ID" value="BBB33594.1"/>
    <property type="molecule type" value="Genomic_DNA"/>
</dbReference>
<dbReference type="PANTHER" id="PTHR40459">
    <property type="entry name" value="CONSERVED HYPOTHETICAL ALANINE AND LEUCINE RICH PROTEIN"/>
    <property type="match status" value="1"/>
</dbReference>
<dbReference type="SUPFAM" id="SSF51735">
    <property type="entry name" value="NAD(P)-binding Rossmann-fold domains"/>
    <property type="match status" value="1"/>
</dbReference>
<gene>
    <name evidence="2" type="ORF">TTHT_2166</name>
</gene>
<sequence length="233" mass="26580">MRHFVIGNGRLGQTLFNSLKNSGEEIADSIEKSDIVWIVIPDSFISQKVREIEPFLSKNHILVHCSGFFPASILENAKTDKLVSLHPAYSFSKPLSVFPENIFWTFQGDKSVFGYFSNLVKLWKGKIKKISEKQKAYYHIACIFASNFPVVSLMIAEKLFEKSGIEFNDIRDGLVNPVCLKVADNLNLKDILTGPAKRKDRETILKEIEFLKKSDEDLSEIYRLLSDFVLKNV</sequence>
<dbReference type="AlphaFoldDB" id="A0A7R6PJA4"/>
<keyword evidence="3" id="KW-1185">Reference proteome</keyword>
<organism evidence="2 3">
    <name type="scientific">Thermotomaculum hydrothermale</name>
    <dbReference type="NCBI Taxonomy" id="981385"/>
    <lineage>
        <taxon>Bacteria</taxon>
        <taxon>Pseudomonadati</taxon>
        <taxon>Acidobacteriota</taxon>
        <taxon>Holophagae</taxon>
        <taxon>Thermotomaculales</taxon>
        <taxon>Thermotomaculaceae</taxon>
        <taxon>Thermotomaculum</taxon>
    </lineage>
</organism>
<evidence type="ECO:0000313" key="3">
    <source>
        <dbReference type="Proteomes" id="UP000595564"/>
    </source>
</evidence>
<dbReference type="InterPro" id="IPR036291">
    <property type="entry name" value="NAD(P)-bd_dom_sf"/>
</dbReference>
<dbReference type="Pfam" id="PF10728">
    <property type="entry name" value="DUF2520"/>
    <property type="match status" value="1"/>
</dbReference>
<reference evidence="2 3" key="1">
    <citation type="journal article" date="2012" name="Extremophiles">
        <title>Thermotomaculum hydrothermale gen. nov., sp. nov., a novel heterotrophic thermophile within the phylum Acidobacteria from a deep-sea hydrothermal vent chimney in the Southern Okinawa Trough.</title>
        <authorList>
            <person name="Izumi H."/>
            <person name="Nunoura T."/>
            <person name="Miyazaki M."/>
            <person name="Mino S."/>
            <person name="Toki T."/>
            <person name="Takai K."/>
            <person name="Sako Y."/>
            <person name="Sawabe T."/>
            <person name="Nakagawa S."/>
        </authorList>
    </citation>
    <scope>NUCLEOTIDE SEQUENCE [LARGE SCALE GENOMIC DNA]</scope>
    <source>
        <strain evidence="2 3">AC55</strain>
    </source>
</reference>
<dbReference type="Gene3D" id="3.40.50.720">
    <property type="entry name" value="NAD(P)-binding Rossmann-like Domain"/>
    <property type="match status" value="1"/>
</dbReference>
<dbReference type="KEGG" id="thyd:TTHT_2166"/>
<dbReference type="Proteomes" id="UP000595564">
    <property type="component" value="Chromosome"/>
</dbReference>
<dbReference type="InterPro" id="IPR037108">
    <property type="entry name" value="TM1727-like_C_sf"/>
</dbReference>
<dbReference type="RefSeq" id="WP_201327907.1">
    <property type="nucleotide sequence ID" value="NZ_AP017470.1"/>
</dbReference>
<dbReference type="InterPro" id="IPR018931">
    <property type="entry name" value="DUF2520"/>
</dbReference>
<dbReference type="InterPro" id="IPR008927">
    <property type="entry name" value="6-PGluconate_DH-like_C_sf"/>
</dbReference>
<proteinExistence type="predicted"/>
<evidence type="ECO:0000313" key="2">
    <source>
        <dbReference type="EMBL" id="BBB33594.1"/>
    </source>
</evidence>
<protein>
    <recommendedName>
        <fullName evidence="1">DUF2520 domain-containing protein</fullName>
    </recommendedName>
</protein>
<evidence type="ECO:0000259" key="1">
    <source>
        <dbReference type="Pfam" id="PF10728"/>
    </source>
</evidence>
<accession>A0A7R6PJA4</accession>